<reference evidence="2 3" key="1">
    <citation type="journal article" date="2018" name="Evol. Lett.">
        <title>Horizontal gene cluster transfer increased hallucinogenic mushroom diversity.</title>
        <authorList>
            <person name="Reynolds H.T."/>
            <person name="Vijayakumar V."/>
            <person name="Gluck-Thaler E."/>
            <person name="Korotkin H.B."/>
            <person name="Matheny P.B."/>
            <person name="Slot J.C."/>
        </authorList>
    </citation>
    <scope>NUCLEOTIDE SEQUENCE [LARGE SCALE GENOMIC DNA]</scope>
    <source>
        <strain evidence="2 3">2631</strain>
    </source>
</reference>
<feature type="compositionally biased region" description="Low complexity" evidence="1">
    <location>
        <begin position="50"/>
        <end position="61"/>
    </location>
</feature>
<keyword evidence="3" id="KW-1185">Reference proteome</keyword>
<dbReference type="Proteomes" id="UP000283269">
    <property type="component" value="Unassembled WGS sequence"/>
</dbReference>
<name>A0A409XU86_PSICY</name>
<gene>
    <name evidence="2" type="ORF">CVT25_006707</name>
</gene>
<evidence type="ECO:0000313" key="2">
    <source>
        <dbReference type="EMBL" id="PPQ94244.1"/>
    </source>
</evidence>
<dbReference type="AlphaFoldDB" id="A0A409XU86"/>
<comment type="caution">
    <text evidence="2">The sequence shown here is derived from an EMBL/GenBank/DDBJ whole genome shotgun (WGS) entry which is preliminary data.</text>
</comment>
<feature type="compositionally biased region" description="Acidic residues" evidence="1">
    <location>
        <begin position="23"/>
        <end position="33"/>
    </location>
</feature>
<organism evidence="2 3">
    <name type="scientific">Psilocybe cyanescens</name>
    <dbReference type="NCBI Taxonomy" id="93625"/>
    <lineage>
        <taxon>Eukaryota</taxon>
        <taxon>Fungi</taxon>
        <taxon>Dikarya</taxon>
        <taxon>Basidiomycota</taxon>
        <taxon>Agaricomycotina</taxon>
        <taxon>Agaricomycetes</taxon>
        <taxon>Agaricomycetidae</taxon>
        <taxon>Agaricales</taxon>
        <taxon>Agaricineae</taxon>
        <taxon>Strophariaceae</taxon>
        <taxon>Psilocybe</taxon>
    </lineage>
</organism>
<dbReference type="InParanoid" id="A0A409XU86"/>
<dbReference type="EMBL" id="NHYD01000411">
    <property type="protein sequence ID" value="PPQ94244.1"/>
    <property type="molecule type" value="Genomic_DNA"/>
</dbReference>
<evidence type="ECO:0000256" key="1">
    <source>
        <dbReference type="SAM" id="MobiDB-lite"/>
    </source>
</evidence>
<feature type="region of interest" description="Disordered" evidence="1">
    <location>
        <begin position="1"/>
        <end position="83"/>
    </location>
</feature>
<protein>
    <submittedName>
        <fullName evidence="2">Uncharacterized protein</fullName>
    </submittedName>
</protein>
<sequence length="83" mass="9039">MPKIDLLPTATADMHSPNVEGEYGFDFDDDDDAFTTPLHIDEPDAPIADPEQPAELLQQQAVPPPPNPPRCQCQHAPVDPALL</sequence>
<proteinExistence type="predicted"/>
<accession>A0A409XU86</accession>
<evidence type="ECO:0000313" key="3">
    <source>
        <dbReference type="Proteomes" id="UP000283269"/>
    </source>
</evidence>